<keyword evidence="3" id="KW-1185">Reference proteome</keyword>
<evidence type="ECO:0000313" key="2">
    <source>
        <dbReference type="EMBL" id="GII45980.1"/>
    </source>
</evidence>
<dbReference type="Pfam" id="PF04149">
    <property type="entry name" value="DUF397"/>
    <property type="match status" value="1"/>
</dbReference>
<reference evidence="2" key="1">
    <citation type="submission" date="2021-01" db="EMBL/GenBank/DDBJ databases">
        <title>Whole genome shotgun sequence of Planotetraspora silvatica NBRC 100141.</title>
        <authorList>
            <person name="Komaki H."/>
            <person name="Tamura T."/>
        </authorList>
    </citation>
    <scope>NUCLEOTIDE SEQUENCE</scope>
    <source>
        <strain evidence="2">NBRC 100141</strain>
    </source>
</reference>
<dbReference type="EMBL" id="BOOQ01000013">
    <property type="protein sequence ID" value="GII45980.1"/>
    <property type="molecule type" value="Genomic_DNA"/>
</dbReference>
<dbReference type="Proteomes" id="UP000644610">
    <property type="component" value="Unassembled WGS sequence"/>
</dbReference>
<gene>
    <name evidence="2" type="ORF">Psi02_24040</name>
</gene>
<protein>
    <recommendedName>
        <fullName evidence="1">DUF397 domain-containing protein</fullName>
    </recommendedName>
</protein>
<organism evidence="2 3">
    <name type="scientific">Planotetraspora silvatica</name>
    <dbReference type="NCBI Taxonomy" id="234614"/>
    <lineage>
        <taxon>Bacteria</taxon>
        <taxon>Bacillati</taxon>
        <taxon>Actinomycetota</taxon>
        <taxon>Actinomycetes</taxon>
        <taxon>Streptosporangiales</taxon>
        <taxon>Streptosporangiaceae</taxon>
        <taxon>Planotetraspora</taxon>
    </lineage>
</organism>
<name>A0A8J3XM82_9ACTN</name>
<accession>A0A8J3XM82</accession>
<evidence type="ECO:0000259" key="1">
    <source>
        <dbReference type="Pfam" id="PF04149"/>
    </source>
</evidence>
<dbReference type="AlphaFoldDB" id="A0A8J3XM82"/>
<dbReference type="InterPro" id="IPR007278">
    <property type="entry name" value="DUF397"/>
</dbReference>
<feature type="domain" description="DUF397" evidence="1">
    <location>
        <begin position="13"/>
        <end position="60"/>
    </location>
</feature>
<sequence length="71" mass="7511">MGMEPTFHRAVWHSNCTGGSCVEVAFQNGSIGVRDGKSGDESAVLVFTVAEWESFLEGVQKGDFSVASLTG</sequence>
<proteinExistence type="predicted"/>
<comment type="caution">
    <text evidence="2">The sequence shown here is derived from an EMBL/GenBank/DDBJ whole genome shotgun (WGS) entry which is preliminary data.</text>
</comment>
<evidence type="ECO:0000313" key="3">
    <source>
        <dbReference type="Proteomes" id="UP000644610"/>
    </source>
</evidence>